<evidence type="ECO:0000256" key="1">
    <source>
        <dbReference type="SAM" id="Phobius"/>
    </source>
</evidence>
<keyword evidence="3" id="KW-1185">Reference proteome</keyword>
<feature type="transmembrane region" description="Helical" evidence="1">
    <location>
        <begin position="88"/>
        <end position="108"/>
    </location>
</feature>
<evidence type="ECO:0000313" key="3">
    <source>
        <dbReference type="Proteomes" id="UP000662783"/>
    </source>
</evidence>
<protein>
    <submittedName>
        <fullName evidence="2">Uncharacterized protein</fullName>
    </submittedName>
</protein>
<organism evidence="2 3">
    <name type="scientific">Fulvivirga lutea</name>
    <dbReference type="NCBI Taxonomy" id="2810512"/>
    <lineage>
        <taxon>Bacteria</taxon>
        <taxon>Pseudomonadati</taxon>
        <taxon>Bacteroidota</taxon>
        <taxon>Cytophagia</taxon>
        <taxon>Cytophagales</taxon>
        <taxon>Fulvivirgaceae</taxon>
        <taxon>Fulvivirga</taxon>
    </lineage>
</organism>
<feature type="transmembrane region" description="Helical" evidence="1">
    <location>
        <begin position="170"/>
        <end position="187"/>
    </location>
</feature>
<dbReference type="EMBL" id="CP070608">
    <property type="protein sequence ID" value="QSE97233.1"/>
    <property type="molecule type" value="Genomic_DNA"/>
</dbReference>
<feature type="transmembrane region" description="Helical" evidence="1">
    <location>
        <begin position="146"/>
        <end position="164"/>
    </location>
</feature>
<sequence length="197" mass="22509">MLIQVFNLRNRQIEVRWNDLEMQIYERGAIVKKISNSDNLNGYKTVLHDGSELQIQFRFATAHSSLNLYLNGELMEGSSSNSTNRIKFYPLIFNIVGFAFLIIGIGYAFNNSFISEKNAIVSFIDISIGAFILISSGQFQKTNFTWFHLLTRTLLIIALISSYFLLRDLFYQSLLIIFSFILTLVAVSDYKKAGNMA</sequence>
<dbReference type="AlphaFoldDB" id="A0A974WKV7"/>
<reference evidence="2" key="1">
    <citation type="submission" date="2021-02" db="EMBL/GenBank/DDBJ databases">
        <title>Fulvivirga sp. S481 isolated from sea water.</title>
        <authorList>
            <person name="Bae S.S."/>
            <person name="Baek K."/>
        </authorList>
    </citation>
    <scope>NUCLEOTIDE SEQUENCE</scope>
    <source>
        <strain evidence="2">S481</strain>
    </source>
</reference>
<dbReference type="KEGG" id="fuv:JR347_16825"/>
<gene>
    <name evidence="2" type="ORF">JR347_16825</name>
</gene>
<dbReference type="Proteomes" id="UP000662783">
    <property type="component" value="Chromosome"/>
</dbReference>
<keyword evidence="1" id="KW-1133">Transmembrane helix</keyword>
<keyword evidence="1" id="KW-0472">Membrane</keyword>
<keyword evidence="1" id="KW-0812">Transmembrane</keyword>
<feature type="transmembrane region" description="Helical" evidence="1">
    <location>
        <begin position="120"/>
        <end position="139"/>
    </location>
</feature>
<proteinExistence type="predicted"/>
<name>A0A974WKV7_9BACT</name>
<dbReference type="RefSeq" id="WP_205721746.1">
    <property type="nucleotide sequence ID" value="NZ_CP070608.1"/>
</dbReference>
<evidence type="ECO:0000313" key="2">
    <source>
        <dbReference type="EMBL" id="QSE97233.1"/>
    </source>
</evidence>
<accession>A0A974WKV7</accession>